<accession>A0A4Y6PWL1</accession>
<sequence length="779" mass="89507">MKAQTNQFSARRAPKARPPCRQMLSLALACVVLAVLGVPEARAQGMDDFEAQARGLEKQVRQLEERYLKPELLRSRYKIETRFNDAKVAYLLEDYGRASILFVGLVDNPRAQSFESYDEALYLLADSLLEQRNFLAARKYFQRVVERGQGPFFQNAVINLLEIAAATGNYEGVAELNAMLDNQSELSPAVNYVRAKTLYRQGKFADARRYFQKASQVSKFALRADYFRGVAFAAEKQFDNAEQVFNKVIADHKPKTPEEQELIDLTNLALGRIAYEKQDYDTAIGYYQRLKRTSPHFDQMLYELTWTFIAQENYQAASRVTDIFLYLENPDPTFVPKVKLLKADLLLRLQRYDLARSAYTEVVDTFSPVKQELEAFVANQSDLQTFFNDLVEAQIRGEQPDYLPTLVQQWIDNSDVLDEAKLTVSDLASVRQSIESSYSAIEQMEARLESGAHVESFPKLAEGMTLAVELESRMVGLRQDMIEAQYKLVSSSMSQAEKQQWKELEERVAKLRERYEAMPKTRAQVLQRAERIQGRFSRLRKALDQVSFDIESQQEQLEAIESYVARNNFTAEQLRKIDEKKAKARKTLAALRKLQGELRQEIDVARQRVGMGDKVTTKEQAIRNEYRDMLVQQRQFLDNVQGRSGGSNGVSVENLQAARTILPRVESKLQTYFTRMNELVGERTQDLRQDLASERKMLGMLDKEVAHLMGESKAVTAAVAYRGFIGVKRDFRDIIMRGDIGLIDVAWQKKEDMTQRINQLFEDRTAELKTLQESFEEVR</sequence>
<gene>
    <name evidence="2" type="ORF">FIV42_18845</name>
</gene>
<dbReference type="EMBL" id="CP041186">
    <property type="protein sequence ID" value="QDG52722.1"/>
    <property type="molecule type" value="Genomic_DNA"/>
</dbReference>
<reference evidence="2 3" key="1">
    <citation type="submission" date="2019-06" db="EMBL/GenBank/DDBJ databases">
        <title>Persicimonas caeni gen. nov., sp. nov., a predatory bacterium isolated from solar saltern.</title>
        <authorList>
            <person name="Wang S."/>
        </authorList>
    </citation>
    <scope>NUCLEOTIDE SEQUENCE [LARGE SCALE GENOMIC DNA]</scope>
    <source>
        <strain evidence="2 3">YN101</strain>
    </source>
</reference>
<organism evidence="2 3">
    <name type="scientific">Persicimonas caeni</name>
    <dbReference type="NCBI Taxonomy" id="2292766"/>
    <lineage>
        <taxon>Bacteria</taxon>
        <taxon>Deltaproteobacteria</taxon>
        <taxon>Bradymonadales</taxon>
        <taxon>Bradymonadaceae</taxon>
        <taxon>Persicimonas</taxon>
    </lineage>
</organism>
<dbReference type="Pfam" id="PF13174">
    <property type="entry name" value="TPR_6"/>
    <property type="match status" value="1"/>
</dbReference>
<proteinExistence type="predicted"/>
<dbReference type="SMART" id="SM00028">
    <property type="entry name" value="TPR"/>
    <property type="match status" value="4"/>
</dbReference>
<feature type="coiled-coil region" evidence="1">
    <location>
        <begin position="574"/>
        <end position="608"/>
    </location>
</feature>
<dbReference type="GO" id="GO:0051301">
    <property type="term" value="P:cell division"/>
    <property type="evidence" value="ECO:0007669"/>
    <property type="project" value="TreeGrafter"/>
</dbReference>
<keyword evidence="1" id="KW-0175">Coiled coil</keyword>
<dbReference type="SUPFAM" id="SSF48452">
    <property type="entry name" value="TPR-like"/>
    <property type="match status" value="2"/>
</dbReference>
<keyword evidence="3" id="KW-1185">Reference proteome</keyword>
<dbReference type="PANTHER" id="PTHR12558">
    <property type="entry name" value="CELL DIVISION CYCLE 16,23,27"/>
    <property type="match status" value="1"/>
</dbReference>
<protein>
    <submittedName>
        <fullName evidence="2">Tetratricopeptide repeat protein</fullName>
    </submittedName>
</protein>
<dbReference type="AlphaFoldDB" id="A0A4Y6PWL1"/>
<dbReference type="PANTHER" id="PTHR12558:SF44">
    <property type="entry name" value="TETRATRICOPEPTIDE REPEAT-CONTAINING PROTEIN"/>
    <property type="match status" value="1"/>
</dbReference>
<dbReference type="Proteomes" id="UP000315995">
    <property type="component" value="Chromosome"/>
</dbReference>
<accession>A0A5B8Y8C0</accession>
<dbReference type="Pfam" id="PF13432">
    <property type="entry name" value="TPR_16"/>
    <property type="match status" value="2"/>
</dbReference>
<evidence type="ECO:0000313" key="2">
    <source>
        <dbReference type="EMBL" id="QDG52722.1"/>
    </source>
</evidence>
<evidence type="ECO:0000313" key="3">
    <source>
        <dbReference type="Proteomes" id="UP000315995"/>
    </source>
</evidence>
<name>A0A4Y6PWL1_PERCE</name>
<evidence type="ECO:0000256" key="1">
    <source>
        <dbReference type="SAM" id="Coils"/>
    </source>
</evidence>
<dbReference type="InterPro" id="IPR019734">
    <property type="entry name" value="TPR_rpt"/>
</dbReference>
<dbReference type="OrthoDB" id="5515373at2"/>
<dbReference type="InterPro" id="IPR011990">
    <property type="entry name" value="TPR-like_helical_dom_sf"/>
</dbReference>
<dbReference type="Gene3D" id="1.25.40.10">
    <property type="entry name" value="Tetratricopeptide repeat domain"/>
    <property type="match status" value="1"/>
</dbReference>